<proteinExistence type="predicted"/>
<reference evidence="1 2" key="1">
    <citation type="submission" date="2018-08" db="EMBL/GenBank/DDBJ databases">
        <title>Isolation, diversity and antifungal activity of Actinobacteria from cow dung.</title>
        <authorList>
            <person name="Ling L."/>
        </authorList>
    </citation>
    <scope>NUCLEOTIDE SEQUENCE [LARGE SCALE GENOMIC DNA]</scope>
    <source>
        <strain evidence="1 2">NEAU-LLE</strain>
    </source>
</reference>
<dbReference type="AlphaFoldDB" id="A0A371NWW3"/>
<evidence type="ECO:0000313" key="2">
    <source>
        <dbReference type="Proteomes" id="UP000262172"/>
    </source>
</evidence>
<evidence type="ECO:0000313" key="1">
    <source>
        <dbReference type="EMBL" id="REJ07640.1"/>
    </source>
</evidence>
<dbReference type="EMBL" id="QUAB01000015">
    <property type="protein sequence ID" value="REJ07640.1"/>
    <property type="molecule type" value="Genomic_DNA"/>
</dbReference>
<sequence>MGDGAGSRIGSPLERIATGIRGGTCIDDADVSLSEERHVDSISRRLCVRCSCRRQLPEADVLALLSVAHAPQIRVA</sequence>
<organism evidence="1 2">
    <name type="scientific">Microbacterium bovistercoris</name>
    <dbReference type="NCBI Taxonomy" id="2293570"/>
    <lineage>
        <taxon>Bacteria</taxon>
        <taxon>Bacillati</taxon>
        <taxon>Actinomycetota</taxon>
        <taxon>Actinomycetes</taxon>
        <taxon>Micrococcales</taxon>
        <taxon>Microbacteriaceae</taxon>
        <taxon>Microbacterium</taxon>
    </lineage>
</organism>
<comment type="caution">
    <text evidence="1">The sequence shown here is derived from an EMBL/GenBank/DDBJ whole genome shotgun (WGS) entry which is preliminary data.</text>
</comment>
<keyword evidence="2" id="KW-1185">Reference proteome</keyword>
<protein>
    <submittedName>
        <fullName evidence="1">Uncharacterized protein</fullName>
    </submittedName>
</protein>
<name>A0A371NWW3_9MICO</name>
<accession>A0A371NWW3</accession>
<dbReference type="Proteomes" id="UP000262172">
    <property type="component" value="Unassembled WGS sequence"/>
</dbReference>
<gene>
    <name evidence="1" type="ORF">DY023_03110</name>
</gene>